<dbReference type="RefSeq" id="WP_113805707.1">
    <property type="nucleotide sequence ID" value="NZ_QOCW01000007.1"/>
</dbReference>
<sequence>MDCFVIKWTVKKAHEGLLLRDFLRHEKQISRTLLTDIKFKGGKIVVNGKEERVRYEVNVGDQIEVYFPKEQRSETMKPIHLPLTIVYEDDHFLLVNKPPNITTIPSRQELNVSLAQAVLYYYEQHHIPSTIHVVNRLDRDTSGLVLIAKHRYVHDLLSKQQKQKTMKRTYLAFVHGIVEKGKEKINRPIGRKEGSIIEREVREDGQAAVTHYQVLEQWKQYALLALSLETGRTHQIRVHMASLQHPLLGDTLYGGRRDFINRQALHSHTLTFYHPFLEKVLTFKASLPEDMKQLIIK</sequence>
<dbReference type="GO" id="GO:0000455">
    <property type="term" value="P:enzyme-directed rRNA pseudouridine synthesis"/>
    <property type="evidence" value="ECO:0007669"/>
    <property type="project" value="TreeGrafter"/>
</dbReference>
<evidence type="ECO:0000313" key="9">
    <source>
        <dbReference type="Proteomes" id="UP000253314"/>
    </source>
</evidence>
<dbReference type="FunFam" id="3.30.2350.10:FF:000005">
    <property type="entry name" value="Pseudouridine synthase"/>
    <property type="match status" value="1"/>
</dbReference>
<dbReference type="Proteomes" id="UP000253314">
    <property type="component" value="Unassembled WGS sequence"/>
</dbReference>
<dbReference type="CDD" id="cd02869">
    <property type="entry name" value="PseudoU_synth_RluA_like"/>
    <property type="match status" value="1"/>
</dbReference>
<evidence type="ECO:0000256" key="3">
    <source>
        <dbReference type="ARBA" id="ARBA00023235"/>
    </source>
</evidence>
<comment type="catalytic activity">
    <reaction evidence="1 6">
        <text>a uridine in RNA = a pseudouridine in RNA</text>
        <dbReference type="Rhea" id="RHEA:48348"/>
        <dbReference type="Rhea" id="RHEA-COMP:12068"/>
        <dbReference type="Rhea" id="RHEA-COMP:12069"/>
        <dbReference type="ChEBI" id="CHEBI:65314"/>
        <dbReference type="ChEBI" id="CHEBI:65315"/>
    </reaction>
</comment>
<keyword evidence="5" id="KW-0694">RNA-binding</keyword>
<dbReference type="InterPro" id="IPR006225">
    <property type="entry name" value="PsdUridine_synth_RluC/D"/>
</dbReference>
<dbReference type="Pfam" id="PF00849">
    <property type="entry name" value="PseudoU_synth_2"/>
    <property type="match status" value="1"/>
</dbReference>
<dbReference type="Gene3D" id="3.30.2350.10">
    <property type="entry name" value="Pseudouridine synthase"/>
    <property type="match status" value="1"/>
</dbReference>
<comment type="similarity">
    <text evidence="2 6">Belongs to the pseudouridine synthase RluA family.</text>
</comment>
<dbReference type="PANTHER" id="PTHR21600">
    <property type="entry name" value="MITOCHONDRIAL RNA PSEUDOURIDINE SYNTHASE"/>
    <property type="match status" value="1"/>
</dbReference>
<organism evidence="8 9">
    <name type="scientific">Bacillus taeanensis</name>
    <dbReference type="NCBI Taxonomy" id="273032"/>
    <lineage>
        <taxon>Bacteria</taxon>
        <taxon>Bacillati</taxon>
        <taxon>Bacillota</taxon>
        <taxon>Bacilli</taxon>
        <taxon>Bacillales</taxon>
        <taxon>Bacillaceae</taxon>
        <taxon>Bacillus</taxon>
    </lineage>
</organism>
<dbReference type="CDD" id="cd00165">
    <property type="entry name" value="S4"/>
    <property type="match status" value="1"/>
</dbReference>
<accession>A0A366Y198</accession>
<protein>
    <recommendedName>
        <fullName evidence="6">Pseudouridine synthase</fullName>
        <ecNumber evidence="6">5.4.99.-</ecNumber>
    </recommendedName>
</protein>
<reference evidence="8 9" key="1">
    <citation type="submission" date="2018-07" db="EMBL/GenBank/DDBJ databases">
        <title>Lottiidibacillus patelloidae gen. nov., sp. nov., isolated from the intestinal tract of a marine limpet and the reclassification of B. taeanensis BH030017T, B. algicola KMM 3737T and B. hwajinpoensis SW-72T as genus Lottiidibacillus.</title>
        <authorList>
            <person name="Liu R."/>
            <person name="Huang Z."/>
        </authorList>
    </citation>
    <scope>NUCLEOTIDE SEQUENCE [LARGE SCALE GENOMIC DNA]</scope>
    <source>
        <strain evidence="8 9">BH030017</strain>
    </source>
</reference>
<dbReference type="EC" id="5.4.99.-" evidence="6"/>
<feature type="domain" description="Pseudouridine synthase RsuA/RluA-like" evidence="7">
    <location>
        <begin position="91"/>
        <end position="242"/>
    </location>
</feature>
<dbReference type="SUPFAM" id="SSF55120">
    <property type="entry name" value="Pseudouridine synthase"/>
    <property type="match status" value="1"/>
</dbReference>
<dbReference type="AlphaFoldDB" id="A0A366Y198"/>
<keyword evidence="9" id="KW-1185">Reference proteome</keyword>
<dbReference type="InterPro" id="IPR006145">
    <property type="entry name" value="PsdUridine_synth_RsuA/RluA"/>
</dbReference>
<name>A0A366Y198_9BACI</name>
<dbReference type="GO" id="GO:0009982">
    <property type="term" value="F:pseudouridine synthase activity"/>
    <property type="evidence" value="ECO:0007669"/>
    <property type="project" value="InterPro"/>
</dbReference>
<dbReference type="PANTHER" id="PTHR21600:SF35">
    <property type="entry name" value="PSEUDOURIDINE SYNTHASE"/>
    <property type="match status" value="1"/>
</dbReference>
<dbReference type="InterPro" id="IPR050188">
    <property type="entry name" value="RluA_PseudoU_synthase"/>
</dbReference>
<comment type="caution">
    <text evidence="8">The sequence shown here is derived from an EMBL/GenBank/DDBJ whole genome shotgun (WGS) entry which is preliminary data.</text>
</comment>
<dbReference type="EMBL" id="QOCW01000007">
    <property type="protein sequence ID" value="RBW69951.1"/>
    <property type="molecule type" value="Genomic_DNA"/>
</dbReference>
<proteinExistence type="inferred from homology"/>
<dbReference type="InterPro" id="IPR006224">
    <property type="entry name" value="PsdUridine_synth_RluA-like_CS"/>
</dbReference>
<evidence type="ECO:0000256" key="1">
    <source>
        <dbReference type="ARBA" id="ARBA00000073"/>
    </source>
</evidence>
<evidence type="ECO:0000313" key="8">
    <source>
        <dbReference type="EMBL" id="RBW69951.1"/>
    </source>
</evidence>
<dbReference type="GO" id="GO:0003723">
    <property type="term" value="F:RNA binding"/>
    <property type="evidence" value="ECO:0007669"/>
    <property type="project" value="UniProtKB-KW"/>
</dbReference>
<feature type="active site" evidence="4">
    <location>
        <position position="138"/>
    </location>
</feature>
<comment type="function">
    <text evidence="6">Responsible for synthesis of pseudouridine from uracil.</text>
</comment>
<dbReference type="GO" id="GO:0140098">
    <property type="term" value="F:catalytic activity, acting on RNA"/>
    <property type="evidence" value="ECO:0007669"/>
    <property type="project" value="UniProtKB-ARBA"/>
</dbReference>
<dbReference type="InterPro" id="IPR020103">
    <property type="entry name" value="PsdUridine_synth_cat_dom_sf"/>
</dbReference>
<gene>
    <name evidence="8" type="ORF">DS031_08835</name>
</gene>
<dbReference type="NCBIfam" id="TIGR00005">
    <property type="entry name" value="rluA_subfam"/>
    <property type="match status" value="1"/>
</dbReference>
<dbReference type="OrthoDB" id="9807829at2"/>
<evidence type="ECO:0000259" key="7">
    <source>
        <dbReference type="Pfam" id="PF00849"/>
    </source>
</evidence>
<dbReference type="PROSITE" id="PS01129">
    <property type="entry name" value="PSI_RLU"/>
    <property type="match status" value="1"/>
</dbReference>
<keyword evidence="3 6" id="KW-0413">Isomerase</keyword>
<evidence type="ECO:0000256" key="5">
    <source>
        <dbReference type="PROSITE-ProRule" id="PRU00182"/>
    </source>
</evidence>
<evidence type="ECO:0000256" key="4">
    <source>
        <dbReference type="PIRSR" id="PIRSR606225-1"/>
    </source>
</evidence>
<dbReference type="PROSITE" id="PS50889">
    <property type="entry name" value="S4"/>
    <property type="match status" value="1"/>
</dbReference>
<evidence type="ECO:0000256" key="2">
    <source>
        <dbReference type="ARBA" id="ARBA00010876"/>
    </source>
</evidence>
<evidence type="ECO:0000256" key="6">
    <source>
        <dbReference type="RuleBase" id="RU362028"/>
    </source>
</evidence>